<dbReference type="AlphaFoldDB" id="A0A392N196"/>
<evidence type="ECO:0000313" key="2">
    <source>
        <dbReference type="Proteomes" id="UP000265520"/>
    </source>
</evidence>
<protein>
    <submittedName>
        <fullName evidence="1">Uncharacterized protein</fullName>
    </submittedName>
</protein>
<gene>
    <name evidence="1" type="ORF">A2U01_0014312</name>
</gene>
<keyword evidence="2" id="KW-1185">Reference proteome</keyword>
<evidence type="ECO:0000313" key="1">
    <source>
        <dbReference type="EMBL" id="MCH93363.1"/>
    </source>
</evidence>
<name>A0A392N196_9FABA</name>
<reference evidence="1 2" key="1">
    <citation type="journal article" date="2018" name="Front. Plant Sci.">
        <title>Red Clover (Trifolium pratense) and Zigzag Clover (T. medium) - A Picture of Genomic Similarities and Differences.</title>
        <authorList>
            <person name="Dluhosova J."/>
            <person name="Istvanek J."/>
            <person name="Nedelnik J."/>
            <person name="Repkova J."/>
        </authorList>
    </citation>
    <scope>NUCLEOTIDE SEQUENCE [LARGE SCALE GENOMIC DNA]</scope>
    <source>
        <strain evidence="2">cv. 10/8</strain>
        <tissue evidence="1">Leaf</tissue>
    </source>
</reference>
<proteinExistence type="predicted"/>
<accession>A0A392N196</accession>
<sequence length="115" mass="13121">MEDDFLIFPSDVSAEVEALKAKIGDALDKYEKIIQKTIEGRGMDVVRVIMESVERADTKRLTLTPHFEPEERVVLETFEKSLQEASEQMALDKGKKIMDSKPPAYVLKLQEDFDS</sequence>
<dbReference type="EMBL" id="LXQA010024764">
    <property type="protein sequence ID" value="MCH93363.1"/>
    <property type="molecule type" value="Genomic_DNA"/>
</dbReference>
<organism evidence="1 2">
    <name type="scientific">Trifolium medium</name>
    <dbReference type="NCBI Taxonomy" id="97028"/>
    <lineage>
        <taxon>Eukaryota</taxon>
        <taxon>Viridiplantae</taxon>
        <taxon>Streptophyta</taxon>
        <taxon>Embryophyta</taxon>
        <taxon>Tracheophyta</taxon>
        <taxon>Spermatophyta</taxon>
        <taxon>Magnoliopsida</taxon>
        <taxon>eudicotyledons</taxon>
        <taxon>Gunneridae</taxon>
        <taxon>Pentapetalae</taxon>
        <taxon>rosids</taxon>
        <taxon>fabids</taxon>
        <taxon>Fabales</taxon>
        <taxon>Fabaceae</taxon>
        <taxon>Papilionoideae</taxon>
        <taxon>50 kb inversion clade</taxon>
        <taxon>NPAAA clade</taxon>
        <taxon>Hologalegina</taxon>
        <taxon>IRL clade</taxon>
        <taxon>Trifolieae</taxon>
        <taxon>Trifolium</taxon>
    </lineage>
</organism>
<dbReference type="Proteomes" id="UP000265520">
    <property type="component" value="Unassembled WGS sequence"/>
</dbReference>
<comment type="caution">
    <text evidence="1">The sequence shown here is derived from an EMBL/GenBank/DDBJ whole genome shotgun (WGS) entry which is preliminary data.</text>
</comment>